<comment type="caution">
    <text evidence="1">The sequence shown here is derived from an EMBL/GenBank/DDBJ whole genome shotgun (WGS) entry which is preliminary data.</text>
</comment>
<evidence type="ECO:0000313" key="2">
    <source>
        <dbReference type="Proteomes" id="UP000283387"/>
    </source>
</evidence>
<dbReference type="OrthoDB" id="1492466at2"/>
<evidence type="ECO:0000313" key="1">
    <source>
        <dbReference type="EMBL" id="RKD90163.1"/>
    </source>
</evidence>
<keyword evidence="2" id="KW-1185">Reference proteome</keyword>
<sequence>MNTIYNGIRAVLGLGKPQSDCSRKYELDNLKWEISIPENFQEVTAEQWSSITEKGEQAIEKSSAEPIGSRPEILFVYKADDANFLEASWRPYDVVLEGNYKDACARECQTLLQAFKTELPQARVESAATEVMVSGLDFQLFNLSAIYPNGMTVNSLMYYRLCGDFELLINLMYVNPEYGWQMLQMLNASAFETVEMLV</sequence>
<accession>A0A419W3X4</accession>
<name>A0A419W3X4_9BACT</name>
<dbReference type="RefSeq" id="WP_120271590.1">
    <property type="nucleotide sequence ID" value="NZ_RAPN01000001.1"/>
</dbReference>
<organism evidence="1 2">
    <name type="scientific">Mangrovibacterium diazotrophicum</name>
    <dbReference type="NCBI Taxonomy" id="1261403"/>
    <lineage>
        <taxon>Bacteria</taxon>
        <taxon>Pseudomonadati</taxon>
        <taxon>Bacteroidota</taxon>
        <taxon>Bacteroidia</taxon>
        <taxon>Marinilabiliales</taxon>
        <taxon>Prolixibacteraceae</taxon>
        <taxon>Mangrovibacterium</taxon>
    </lineage>
</organism>
<proteinExistence type="predicted"/>
<reference evidence="1 2" key="1">
    <citation type="submission" date="2018-09" db="EMBL/GenBank/DDBJ databases">
        <title>Genomic Encyclopedia of Archaeal and Bacterial Type Strains, Phase II (KMG-II): from individual species to whole genera.</title>
        <authorList>
            <person name="Goeker M."/>
        </authorList>
    </citation>
    <scope>NUCLEOTIDE SEQUENCE [LARGE SCALE GENOMIC DNA]</scope>
    <source>
        <strain evidence="1 2">DSM 27148</strain>
    </source>
</reference>
<protein>
    <submittedName>
        <fullName evidence="1">Uncharacterized protein</fullName>
    </submittedName>
</protein>
<dbReference type="Proteomes" id="UP000283387">
    <property type="component" value="Unassembled WGS sequence"/>
</dbReference>
<dbReference type="AlphaFoldDB" id="A0A419W3X4"/>
<dbReference type="EMBL" id="RAPN01000001">
    <property type="protein sequence ID" value="RKD90163.1"/>
    <property type="molecule type" value="Genomic_DNA"/>
</dbReference>
<gene>
    <name evidence="1" type="ORF">BC643_0499</name>
</gene>